<keyword evidence="14 16" id="KW-0472">Membrane</keyword>
<organism evidence="19 20">
    <name type="scientific">Cinchona calisaya</name>
    <dbReference type="NCBI Taxonomy" id="153742"/>
    <lineage>
        <taxon>Eukaryota</taxon>
        <taxon>Viridiplantae</taxon>
        <taxon>Streptophyta</taxon>
        <taxon>Embryophyta</taxon>
        <taxon>Tracheophyta</taxon>
        <taxon>Spermatophyta</taxon>
        <taxon>Magnoliopsida</taxon>
        <taxon>eudicotyledons</taxon>
        <taxon>Gunneridae</taxon>
        <taxon>Pentapetalae</taxon>
        <taxon>asterids</taxon>
        <taxon>lamiids</taxon>
        <taxon>Gentianales</taxon>
        <taxon>Rubiaceae</taxon>
        <taxon>Cinchonoideae</taxon>
        <taxon>Cinchoneae</taxon>
        <taxon>Cinchona</taxon>
    </lineage>
</organism>
<evidence type="ECO:0000256" key="9">
    <source>
        <dbReference type="ARBA" id="ARBA00022737"/>
    </source>
</evidence>
<dbReference type="PROSITE" id="PS00108">
    <property type="entry name" value="PROTEIN_KINASE_ST"/>
    <property type="match status" value="1"/>
</dbReference>
<proteinExistence type="inferred from homology"/>
<dbReference type="GO" id="GO:0016020">
    <property type="term" value="C:membrane"/>
    <property type="evidence" value="ECO:0007669"/>
    <property type="project" value="UniProtKB-SubCell"/>
</dbReference>
<comment type="caution">
    <text evidence="19">The sequence shown here is derived from an EMBL/GenBank/DDBJ whole genome shotgun (WGS) entry which is preliminary data.</text>
</comment>
<dbReference type="PRINTS" id="PR00019">
    <property type="entry name" value="LEURICHRPT"/>
</dbReference>
<reference evidence="19 20" key="1">
    <citation type="submission" date="2024-11" db="EMBL/GenBank/DDBJ databases">
        <title>A near-complete genome assembly of Cinchona calisaya.</title>
        <authorList>
            <person name="Lian D.C."/>
            <person name="Zhao X.W."/>
            <person name="Wei L."/>
        </authorList>
    </citation>
    <scope>NUCLEOTIDE SEQUENCE [LARGE SCALE GENOMIC DNA]</scope>
    <source>
        <tissue evidence="19">Nenye</tissue>
    </source>
</reference>
<keyword evidence="15" id="KW-0325">Glycoprotein</keyword>
<evidence type="ECO:0000256" key="7">
    <source>
        <dbReference type="ARBA" id="ARBA00022692"/>
    </source>
</evidence>
<sequence>MTICSYLYLIQLFFCIALVIPCTSSSNRDVVVLLRVKSSELQDPNGQLSDWKLSAPNAPCNWTGIGCDNQTHDVVSVDLPSFGIQGYFPVNFCRIQTLRSIDLSDNFLTGTISPEALTLCSHLHFLNLSANLFVGDLPELQTQFLNLNTFDLSMNNFSGKIPASYGSMLPNLQVLRLLSNFLNGSIPEFISNLTELTRLEIAANNFAPGPLPADIGRLNKLENLWFPSSQIIGSIPESIGNLTSLKNLDLSDNNLTGTIPRSIGALTAVEQIELYSNQISGEIPDAFSNLTSLHNFDASLNNLTGKIPRSLTALSLESLNLNDNNLGGKIPENLALNENLYQLKLFNNRLSGNLPMNLGMNSGLEEFDVSGNFLDGPLPQNLCLKNKLDKLVLFNNNFSGSIPESYGECNSLTYVRIFNNELSGIVPSSFWSLSGLTMFEIRNNKLEGTIPRTVSNARNLTGFLLSGNNFSGQLPKEICDLQELVVMDISKNKFSGELPSCLARLKLLLKLDVQENSMTGSIPKTVTGLTDLTEMNLSGNQFTGAIPPELGALPSLTYLDLSGNLLSGEIPLALSNLKLNKFNLSNNRLQGRVPPVFDKEMFVSSLMGNPDLCSPDLKPLPSCSKRRPLSLVLVGILSALSGILLVSFIWLLIKSMKLIVFGGRSKKSWKMTTFQRVWFNEEDIVACLSQDNLIATGGSGQVYRVMLKNGQIVAVKRLWDTNRGPESEEVFQSEVETLGRIRHACIVKLLFSCSGDNFRILVYEYMENGNLGDVMHGEKGGVLLDWNRRFKIAIGAAQGLAYLHHDCMPAIVHRDVKSNNILLDEEFRPKVADFGLAKTLHKNLEEGGQLMSKIAGSHGYIAPEYAYTLKITEKSDVYSFGVVLLELITGKRPVDSSLGENRDIVKWVTEIALSSTEQGIANDTVSFSADYLDQLIDPRMNPSTSDLEGIKMVLNIALQCVSSLPMNRPSMRRVVELLKDKSRARSK</sequence>
<dbReference type="PANTHER" id="PTHR48056">
    <property type="entry name" value="LRR RECEPTOR-LIKE SERINE/THREONINE-PROTEIN KINASE-RELATED"/>
    <property type="match status" value="1"/>
</dbReference>
<dbReference type="Pfam" id="PF00560">
    <property type="entry name" value="LRR_1"/>
    <property type="match status" value="9"/>
</dbReference>
<keyword evidence="13 16" id="KW-1133">Transmembrane helix</keyword>
<dbReference type="SMART" id="SM00220">
    <property type="entry name" value="S_TKc"/>
    <property type="match status" value="1"/>
</dbReference>
<dbReference type="InterPro" id="IPR032675">
    <property type="entry name" value="LRR_dom_sf"/>
</dbReference>
<keyword evidence="7 16" id="KW-0812">Transmembrane</keyword>
<dbReference type="PROSITE" id="PS50011">
    <property type="entry name" value="PROTEIN_KINASE_DOM"/>
    <property type="match status" value="1"/>
</dbReference>
<dbReference type="Gene3D" id="1.10.510.10">
    <property type="entry name" value="Transferase(Phosphotransferase) domain 1"/>
    <property type="match status" value="1"/>
</dbReference>
<evidence type="ECO:0000256" key="16">
    <source>
        <dbReference type="SAM" id="Phobius"/>
    </source>
</evidence>
<dbReference type="AlphaFoldDB" id="A0ABD3A5W3"/>
<dbReference type="FunFam" id="1.10.510.10:FF:000453">
    <property type="entry name" value="LRR receptor-like serine/threonine-protein kinase HSL2"/>
    <property type="match status" value="1"/>
</dbReference>
<keyword evidence="11" id="KW-0418">Kinase</keyword>
<comment type="subcellular location">
    <subcellularLocation>
        <location evidence="1">Membrane</location>
        <topology evidence="1">Single-pass membrane protein</topology>
    </subcellularLocation>
</comment>
<keyword evidence="20" id="KW-1185">Reference proteome</keyword>
<dbReference type="Gene3D" id="3.30.200.20">
    <property type="entry name" value="Phosphorylase Kinase, domain 1"/>
    <property type="match status" value="1"/>
</dbReference>
<evidence type="ECO:0000313" key="20">
    <source>
        <dbReference type="Proteomes" id="UP001630127"/>
    </source>
</evidence>
<name>A0ABD3A5W3_9GENT</name>
<evidence type="ECO:0000256" key="17">
    <source>
        <dbReference type="SAM" id="SignalP"/>
    </source>
</evidence>
<dbReference type="EC" id="2.7.11.1" evidence="3"/>
<evidence type="ECO:0000256" key="10">
    <source>
        <dbReference type="ARBA" id="ARBA00022741"/>
    </source>
</evidence>
<dbReference type="InterPro" id="IPR001611">
    <property type="entry name" value="Leu-rich_rpt"/>
</dbReference>
<dbReference type="Proteomes" id="UP001630127">
    <property type="component" value="Unassembled WGS sequence"/>
</dbReference>
<keyword evidence="8 17" id="KW-0732">Signal</keyword>
<dbReference type="SUPFAM" id="SSF56112">
    <property type="entry name" value="Protein kinase-like (PK-like)"/>
    <property type="match status" value="1"/>
</dbReference>
<evidence type="ECO:0000256" key="13">
    <source>
        <dbReference type="ARBA" id="ARBA00022989"/>
    </source>
</evidence>
<evidence type="ECO:0000256" key="3">
    <source>
        <dbReference type="ARBA" id="ARBA00012513"/>
    </source>
</evidence>
<evidence type="ECO:0000256" key="8">
    <source>
        <dbReference type="ARBA" id="ARBA00022729"/>
    </source>
</evidence>
<evidence type="ECO:0000256" key="12">
    <source>
        <dbReference type="ARBA" id="ARBA00022840"/>
    </source>
</evidence>
<gene>
    <name evidence="19" type="ORF">ACH5RR_011589</name>
</gene>
<dbReference type="FunFam" id="3.80.10.10:FF:000095">
    <property type="entry name" value="LRR receptor-like serine/threonine-protein kinase GSO1"/>
    <property type="match status" value="1"/>
</dbReference>
<dbReference type="Pfam" id="PF00069">
    <property type="entry name" value="Pkinase"/>
    <property type="match status" value="1"/>
</dbReference>
<dbReference type="GO" id="GO:0009791">
    <property type="term" value="P:post-embryonic development"/>
    <property type="evidence" value="ECO:0007669"/>
    <property type="project" value="UniProtKB-ARBA"/>
</dbReference>
<dbReference type="InterPro" id="IPR050647">
    <property type="entry name" value="Plant_LRR-RLKs"/>
</dbReference>
<evidence type="ECO:0000256" key="11">
    <source>
        <dbReference type="ARBA" id="ARBA00022777"/>
    </source>
</evidence>
<dbReference type="GO" id="GO:0004674">
    <property type="term" value="F:protein serine/threonine kinase activity"/>
    <property type="evidence" value="ECO:0007669"/>
    <property type="project" value="UniProtKB-KW"/>
</dbReference>
<keyword evidence="12" id="KW-0067">ATP-binding</keyword>
<evidence type="ECO:0000256" key="5">
    <source>
        <dbReference type="ARBA" id="ARBA00022614"/>
    </source>
</evidence>
<dbReference type="InterPro" id="IPR003591">
    <property type="entry name" value="Leu-rich_rpt_typical-subtyp"/>
</dbReference>
<dbReference type="GO" id="GO:0005524">
    <property type="term" value="F:ATP binding"/>
    <property type="evidence" value="ECO:0007669"/>
    <property type="project" value="UniProtKB-KW"/>
</dbReference>
<evidence type="ECO:0000256" key="2">
    <source>
        <dbReference type="ARBA" id="ARBA00008684"/>
    </source>
</evidence>
<dbReference type="Pfam" id="PF08263">
    <property type="entry name" value="LRRNT_2"/>
    <property type="match status" value="1"/>
</dbReference>
<feature type="domain" description="Protein kinase" evidence="18">
    <location>
        <begin position="688"/>
        <end position="987"/>
    </location>
</feature>
<keyword evidence="4" id="KW-0723">Serine/threonine-protein kinase</keyword>
<dbReference type="InterPro" id="IPR011009">
    <property type="entry name" value="Kinase-like_dom_sf"/>
</dbReference>
<evidence type="ECO:0000259" key="18">
    <source>
        <dbReference type="PROSITE" id="PS50011"/>
    </source>
</evidence>
<feature type="transmembrane region" description="Helical" evidence="16">
    <location>
        <begin position="629"/>
        <end position="653"/>
    </location>
</feature>
<protein>
    <recommendedName>
        <fullName evidence="3">non-specific serine/threonine protein kinase</fullName>
        <ecNumber evidence="3">2.7.11.1</ecNumber>
    </recommendedName>
</protein>
<evidence type="ECO:0000256" key="4">
    <source>
        <dbReference type="ARBA" id="ARBA00022527"/>
    </source>
</evidence>
<keyword evidence="5" id="KW-0433">Leucine-rich repeat</keyword>
<keyword evidence="6" id="KW-0808">Transferase</keyword>
<dbReference type="EMBL" id="JBJUIK010000005">
    <property type="protein sequence ID" value="KAL3526933.1"/>
    <property type="molecule type" value="Genomic_DNA"/>
</dbReference>
<dbReference type="InterPro" id="IPR000719">
    <property type="entry name" value="Prot_kinase_dom"/>
</dbReference>
<evidence type="ECO:0000256" key="15">
    <source>
        <dbReference type="ARBA" id="ARBA00023180"/>
    </source>
</evidence>
<feature type="chain" id="PRO_5044773909" description="non-specific serine/threonine protein kinase" evidence="17">
    <location>
        <begin position="26"/>
        <end position="987"/>
    </location>
</feature>
<accession>A0ABD3A5W3</accession>
<comment type="similarity">
    <text evidence="2">Belongs to the protein kinase superfamily. Ser/Thr protein kinase family.</text>
</comment>
<keyword evidence="9" id="KW-0677">Repeat</keyword>
<dbReference type="Gene3D" id="3.80.10.10">
    <property type="entry name" value="Ribonuclease Inhibitor"/>
    <property type="match status" value="2"/>
</dbReference>
<dbReference type="InterPro" id="IPR008271">
    <property type="entry name" value="Ser/Thr_kinase_AS"/>
</dbReference>
<dbReference type="GO" id="GO:0051707">
    <property type="term" value="P:response to other organism"/>
    <property type="evidence" value="ECO:0007669"/>
    <property type="project" value="UniProtKB-ARBA"/>
</dbReference>
<keyword evidence="10" id="KW-0547">Nucleotide-binding</keyword>
<feature type="signal peptide" evidence="17">
    <location>
        <begin position="1"/>
        <end position="25"/>
    </location>
</feature>
<dbReference type="PANTHER" id="PTHR48056:SF35">
    <property type="entry name" value="LRR RECEPTOR-LIKE SERINE_THREONINE-PROTEIN KINASE HSL2"/>
    <property type="match status" value="1"/>
</dbReference>
<evidence type="ECO:0000256" key="6">
    <source>
        <dbReference type="ARBA" id="ARBA00022679"/>
    </source>
</evidence>
<evidence type="ECO:0000256" key="14">
    <source>
        <dbReference type="ARBA" id="ARBA00023136"/>
    </source>
</evidence>
<dbReference type="SUPFAM" id="SSF52058">
    <property type="entry name" value="L domain-like"/>
    <property type="match status" value="2"/>
</dbReference>
<dbReference type="FunFam" id="3.80.10.10:FF:000233">
    <property type="entry name" value="Leucine-rich repeat receptor-like protein kinase TDR"/>
    <property type="match status" value="1"/>
</dbReference>
<dbReference type="GO" id="GO:0006952">
    <property type="term" value="P:defense response"/>
    <property type="evidence" value="ECO:0007669"/>
    <property type="project" value="UniProtKB-ARBA"/>
</dbReference>
<evidence type="ECO:0000313" key="19">
    <source>
        <dbReference type="EMBL" id="KAL3526933.1"/>
    </source>
</evidence>
<dbReference type="InterPro" id="IPR013210">
    <property type="entry name" value="LRR_N_plant-typ"/>
</dbReference>
<evidence type="ECO:0000256" key="1">
    <source>
        <dbReference type="ARBA" id="ARBA00004167"/>
    </source>
</evidence>
<dbReference type="SMART" id="SM00369">
    <property type="entry name" value="LRR_TYP"/>
    <property type="match status" value="4"/>
</dbReference>